<dbReference type="KEGG" id="amob:HG15A2_12800"/>
<keyword evidence="3" id="KW-1185">Reference proteome</keyword>
<reference evidence="2 3" key="1">
    <citation type="submission" date="2019-02" db="EMBL/GenBank/DDBJ databases">
        <title>Deep-cultivation of Planctomycetes and their phenomic and genomic characterization uncovers novel biology.</title>
        <authorList>
            <person name="Wiegand S."/>
            <person name="Jogler M."/>
            <person name="Boedeker C."/>
            <person name="Pinto D."/>
            <person name="Vollmers J."/>
            <person name="Rivas-Marin E."/>
            <person name="Kohn T."/>
            <person name="Peeters S.H."/>
            <person name="Heuer A."/>
            <person name="Rast P."/>
            <person name="Oberbeckmann S."/>
            <person name="Bunk B."/>
            <person name="Jeske O."/>
            <person name="Meyerdierks A."/>
            <person name="Storesund J.E."/>
            <person name="Kallscheuer N."/>
            <person name="Luecker S."/>
            <person name="Lage O.M."/>
            <person name="Pohl T."/>
            <person name="Merkel B.J."/>
            <person name="Hornburger P."/>
            <person name="Mueller R.-W."/>
            <person name="Bruemmer F."/>
            <person name="Labrenz M."/>
            <person name="Spormann A.M."/>
            <person name="Op den Camp H."/>
            <person name="Overmann J."/>
            <person name="Amann R."/>
            <person name="Jetten M.S.M."/>
            <person name="Mascher T."/>
            <person name="Medema M.H."/>
            <person name="Devos D.P."/>
            <person name="Kaster A.-K."/>
            <person name="Ovreas L."/>
            <person name="Rohde M."/>
            <person name="Galperin M.Y."/>
            <person name="Jogler C."/>
        </authorList>
    </citation>
    <scope>NUCLEOTIDE SEQUENCE [LARGE SCALE GENOMIC DNA]</scope>
    <source>
        <strain evidence="2 3">HG15A2</strain>
    </source>
</reference>
<feature type="chain" id="PRO_5021764846" evidence="1">
    <location>
        <begin position="25"/>
        <end position="290"/>
    </location>
</feature>
<proteinExistence type="predicted"/>
<dbReference type="RefSeq" id="WP_145058851.1">
    <property type="nucleotide sequence ID" value="NZ_CP036263.1"/>
</dbReference>
<dbReference type="OrthoDB" id="9255985at2"/>
<keyword evidence="1" id="KW-0732">Signal</keyword>
<feature type="signal peptide" evidence="1">
    <location>
        <begin position="1"/>
        <end position="24"/>
    </location>
</feature>
<organism evidence="2 3">
    <name type="scientific">Adhaeretor mobilis</name>
    <dbReference type="NCBI Taxonomy" id="1930276"/>
    <lineage>
        <taxon>Bacteria</taxon>
        <taxon>Pseudomonadati</taxon>
        <taxon>Planctomycetota</taxon>
        <taxon>Planctomycetia</taxon>
        <taxon>Pirellulales</taxon>
        <taxon>Lacipirellulaceae</taxon>
        <taxon>Adhaeretor</taxon>
    </lineage>
</organism>
<evidence type="ECO:0000313" key="3">
    <source>
        <dbReference type="Proteomes" id="UP000319852"/>
    </source>
</evidence>
<dbReference type="AlphaFoldDB" id="A0A517MSZ8"/>
<name>A0A517MSZ8_9BACT</name>
<accession>A0A517MSZ8</accession>
<dbReference type="EMBL" id="CP036263">
    <property type="protein sequence ID" value="QDS98010.1"/>
    <property type="molecule type" value="Genomic_DNA"/>
</dbReference>
<dbReference type="Proteomes" id="UP000319852">
    <property type="component" value="Chromosome"/>
</dbReference>
<gene>
    <name evidence="2" type="ORF">HG15A2_12800</name>
</gene>
<evidence type="ECO:0000313" key="2">
    <source>
        <dbReference type="EMBL" id="QDS98010.1"/>
    </source>
</evidence>
<protein>
    <submittedName>
        <fullName evidence="2">Uncharacterized protein</fullName>
    </submittedName>
</protein>
<sequence length="290" mass="31608" precursor="true">MPCDTRTLLTSCGLSIVFASSAVAQLATEPQSAPVVRQDTLMQASYVSPADQLPCTTACESQFEQGRPSKLIDGVGWVFGAPRKLLLWDRRVENHDVSPATQVEVAEFLAVNELEETKVRINQYDPGGEWRRLVENKRVGAGWRYTLGTLHTLGYTLLPGRLIGNDSYNPYTDTINIYSDVPALALEQAAYAKDVHGRGRPGTYAAVQSLPVVGLIHERKNKQEVHHFLAEQGTPERRAEAHRILDPQMGSEVGGDLGAFVPGSTFLMEATGAAAGHIVGRRRASTVGEE</sequence>
<evidence type="ECO:0000256" key="1">
    <source>
        <dbReference type="SAM" id="SignalP"/>
    </source>
</evidence>